<evidence type="ECO:0000313" key="2">
    <source>
        <dbReference type="EMBL" id="GMF29637.1"/>
    </source>
</evidence>
<evidence type="ECO:0000256" key="1">
    <source>
        <dbReference type="SAM" id="MobiDB-lite"/>
    </source>
</evidence>
<dbReference type="PROSITE" id="PS51257">
    <property type="entry name" value="PROKAR_LIPOPROTEIN"/>
    <property type="match status" value="1"/>
</dbReference>
<name>A0A9W6X3G2_9STRA</name>
<feature type="compositionally biased region" description="Basic residues" evidence="1">
    <location>
        <begin position="222"/>
        <end position="241"/>
    </location>
</feature>
<dbReference type="Proteomes" id="UP001165083">
    <property type="component" value="Unassembled WGS sequence"/>
</dbReference>
<feature type="region of interest" description="Disordered" evidence="1">
    <location>
        <begin position="1"/>
        <end position="70"/>
    </location>
</feature>
<dbReference type="AlphaFoldDB" id="A0A9W6X3G2"/>
<feature type="compositionally biased region" description="Low complexity" evidence="1">
    <location>
        <begin position="118"/>
        <end position="155"/>
    </location>
</feature>
<reference evidence="2" key="1">
    <citation type="submission" date="2023-04" db="EMBL/GenBank/DDBJ databases">
        <title>Phytophthora lilii NBRC 32176.</title>
        <authorList>
            <person name="Ichikawa N."/>
            <person name="Sato H."/>
            <person name="Tonouchi N."/>
        </authorList>
    </citation>
    <scope>NUCLEOTIDE SEQUENCE</scope>
    <source>
        <strain evidence="2">NBRC 32176</strain>
    </source>
</reference>
<protein>
    <submittedName>
        <fullName evidence="2">Unnamed protein product</fullName>
    </submittedName>
</protein>
<proteinExistence type="predicted"/>
<gene>
    <name evidence="2" type="ORF">Plil01_001259900</name>
</gene>
<feature type="compositionally biased region" description="Low complexity" evidence="1">
    <location>
        <begin position="165"/>
        <end position="176"/>
    </location>
</feature>
<feature type="region of interest" description="Disordered" evidence="1">
    <location>
        <begin position="102"/>
        <end position="274"/>
    </location>
</feature>
<accession>A0A9W6X3G2</accession>
<sequence length="286" mass="29444">MTTHDKQDDNKVAVTATSSGLWSGCDGDDAGGRAGQRARLDNDDSAGNGAGKSVKHAWSTGPTAASTAVSDTGDALDGTALAGLMHQVLAAMQQIGARVDRIELAQRTPGGPAPPPAASTSLPPASPVAARPTRPGARAQRGATRAASGSGSSDTGGDDSEDGGLDPSQSGGSHASISDDDSSSSDDSSYRPGDDAGDHGFPSDDDRGSSSSDIDPCERSARSRRTAAARRRGRTRSRAPRRGSDEDSDGPDESRRSWKRSIKELMPFKPSPTMSVSTWIAKVDLR</sequence>
<feature type="compositionally biased region" description="Basic and acidic residues" evidence="1">
    <location>
        <begin position="188"/>
        <end position="208"/>
    </location>
</feature>
<feature type="compositionally biased region" description="Polar residues" evidence="1">
    <location>
        <begin position="60"/>
        <end position="70"/>
    </location>
</feature>
<comment type="caution">
    <text evidence="2">The sequence shown here is derived from an EMBL/GenBank/DDBJ whole genome shotgun (WGS) entry which is preliminary data.</text>
</comment>
<organism evidence="2 3">
    <name type="scientific">Phytophthora lilii</name>
    <dbReference type="NCBI Taxonomy" id="2077276"/>
    <lineage>
        <taxon>Eukaryota</taxon>
        <taxon>Sar</taxon>
        <taxon>Stramenopiles</taxon>
        <taxon>Oomycota</taxon>
        <taxon>Peronosporomycetes</taxon>
        <taxon>Peronosporales</taxon>
        <taxon>Peronosporaceae</taxon>
        <taxon>Phytophthora</taxon>
    </lineage>
</organism>
<feature type="compositionally biased region" description="Basic and acidic residues" evidence="1">
    <location>
        <begin position="1"/>
        <end position="11"/>
    </location>
</feature>
<evidence type="ECO:0000313" key="3">
    <source>
        <dbReference type="Proteomes" id="UP001165083"/>
    </source>
</evidence>
<keyword evidence="3" id="KW-1185">Reference proteome</keyword>
<dbReference type="EMBL" id="BSXW01000789">
    <property type="protein sequence ID" value="GMF29637.1"/>
    <property type="molecule type" value="Genomic_DNA"/>
</dbReference>